<dbReference type="HOGENOM" id="CLU_1472937_0_0_9"/>
<dbReference type="KEGG" id="dmi:Desmer_2049"/>
<dbReference type="EMBL" id="CP003629">
    <property type="protein sequence ID" value="AFQ43991.1"/>
    <property type="molecule type" value="Genomic_DNA"/>
</dbReference>
<name>J7IZ57_DESMD</name>
<dbReference type="Proteomes" id="UP000005262">
    <property type="component" value="Chromosome"/>
</dbReference>
<sequence length="183" mass="21885">MRVFKENYNNINILTIRDIDIDNDSIAEELKYIIKKLTKGNEYYFEFFKENYFLEDEEVQRYRIEVPEFIKQNGLYSLKKQRGEEHLESIGLIKVTDKIFDQIIKMWKFFEGLLFYNPTNTLNWQKFERTYYSIKPELYGIGIIEKNYANSVFIKGHDGDNLIFSYGSSFDHSLVNDVVKSCN</sequence>
<evidence type="ECO:0000313" key="2">
    <source>
        <dbReference type="Proteomes" id="UP000005262"/>
    </source>
</evidence>
<organism evidence="1 2">
    <name type="scientific">Desulfosporosinus meridiei (strain ATCC BAA-275 / DSM 13257 / KCTC 12902 / NCIMB 13706 / S10)</name>
    <dbReference type="NCBI Taxonomy" id="768704"/>
    <lineage>
        <taxon>Bacteria</taxon>
        <taxon>Bacillati</taxon>
        <taxon>Bacillota</taxon>
        <taxon>Clostridia</taxon>
        <taxon>Eubacteriales</taxon>
        <taxon>Desulfitobacteriaceae</taxon>
        <taxon>Desulfosporosinus</taxon>
    </lineage>
</organism>
<gene>
    <name evidence="1" type="ordered locus">Desmer_2049</name>
</gene>
<dbReference type="OrthoDB" id="1952612at2"/>
<proteinExistence type="predicted"/>
<dbReference type="eggNOG" id="ENOG5033HYM">
    <property type="taxonomic scope" value="Bacteria"/>
</dbReference>
<keyword evidence="2" id="KW-1185">Reference proteome</keyword>
<evidence type="ECO:0000313" key="1">
    <source>
        <dbReference type="EMBL" id="AFQ43991.1"/>
    </source>
</evidence>
<protein>
    <submittedName>
        <fullName evidence="1">Uncharacterized protein</fullName>
    </submittedName>
</protein>
<dbReference type="AlphaFoldDB" id="J7IZ57"/>
<accession>J7IZ57</accession>
<reference evidence="1 2" key="1">
    <citation type="journal article" date="2012" name="J. Bacteriol.">
        <title>Complete genome sequences of Desulfosporosinus orientis DSM765T, Desulfosporosinus youngiae DSM17734T, Desulfosporosinus meridiei DSM13257T, and Desulfosporosinus acidiphilus DSM22704T.</title>
        <authorList>
            <person name="Pester M."/>
            <person name="Brambilla E."/>
            <person name="Alazard D."/>
            <person name="Rattei T."/>
            <person name="Weinmaier T."/>
            <person name="Han J."/>
            <person name="Lucas S."/>
            <person name="Lapidus A."/>
            <person name="Cheng J.F."/>
            <person name="Goodwin L."/>
            <person name="Pitluck S."/>
            <person name="Peters L."/>
            <person name="Ovchinnikova G."/>
            <person name="Teshima H."/>
            <person name="Detter J.C."/>
            <person name="Han C.S."/>
            <person name="Tapia R."/>
            <person name="Land M.L."/>
            <person name="Hauser L."/>
            <person name="Kyrpides N.C."/>
            <person name="Ivanova N.N."/>
            <person name="Pagani I."/>
            <person name="Huntmann M."/>
            <person name="Wei C.L."/>
            <person name="Davenport K.W."/>
            <person name="Daligault H."/>
            <person name="Chain P.S."/>
            <person name="Chen A."/>
            <person name="Mavromatis K."/>
            <person name="Markowitz V."/>
            <person name="Szeto E."/>
            <person name="Mikhailova N."/>
            <person name="Pati A."/>
            <person name="Wagner M."/>
            <person name="Woyke T."/>
            <person name="Ollivier B."/>
            <person name="Klenk H.P."/>
            <person name="Spring S."/>
            <person name="Loy A."/>
        </authorList>
    </citation>
    <scope>NUCLEOTIDE SEQUENCE [LARGE SCALE GENOMIC DNA]</scope>
    <source>
        <strain evidence="2">ATCC BAA-275 / DSM 13257 / NCIMB 13706 / S10</strain>
    </source>
</reference>
<dbReference type="RefSeq" id="WP_014902905.1">
    <property type="nucleotide sequence ID" value="NC_018515.1"/>
</dbReference>
<reference evidence="2" key="2">
    <citation type="submission" date="2012-08" db="EMBL/GenBank/DDBJ databases">
        <title>Finished genome of Desulfosporosinus meridiei DSM 13257.</title>
        <authorList>
            <person name="Huntemann M."/>
            <person name="Wei C.-L."/>
            <person name="Han J."/>
            <person name="Detter J.C."/>
            <person name="Han C."/>
            <person name="Davenport K."/>
            <person name="Daligault H."/>
            <person name="Erkkila T."/>
            <person name="Gu W."/>
            <person name="Munk A.C.C."/>
            <person name="Teshima H."/>
            <person name="Xu Y."/>
            <person name="Chain P."/>
            <person name="Tapia R."/>
            <person name="Chen A."/>
            <person name="Krypides N."/>
            <person name="Mavromatis K."/>
            <person name="Markowitz V."/>
            <person name="Szeto E."/>
            <person name="Ivanova N."/>
            <person name="Mikhailova N."/>
            <person name="Ovchinnikova G."/>
            <person name="Pagani I."/>
            <person name="Pati A."/>
            <person name="Goodwin L."/>
            <person name="Peters L."/>
            <person name="Pitluck S."/>
            <person name="Woyke T."/>
            <person name="Pester M."/>
            <person name="Spring S."/>
            <person name="Ollivier B."/>
            <person name="Rattei T."/>
            <person name="Klenk H.-P."/>
            <person name="Wagner M."/>
            <person name="Loy A."/>
        </authorList>
    </citation>
    <scope>NUCLEOTIDE SEQUENCE [LARGE SCALE GENOMIC DNA]</scope>
    <source>
        <strain evidence="2">ATCC BAA-275 / DSM 13257 / NCIMB 13706 / S10</strain>
    </source>
</reference>